<dbReference type="RefSeq" id="WP_067634194.1">
    <property type="nucleotide sequence ID" value="NZ_CP013213.1"/>
</dbReference>
<evidence type="ECO:0000256" key="3">
    <source>
        <dbReference type="ARBA" id="ARBA00022448"/>
    </source>
</evidence>
<dbReference type="AlphaFoldDB" id="A0A0X8H1L9"/>
<dbReference type="InterPro" id="IPR006061">
    <property type="entry name" value="SBP_1_CS"/>
</dbReference>
<gene>
    <name evidence="7" type="ORF">AOC36_10835</name>
</gene>
<keyword evidence="8" id="KW-1185">Reference proteome</keyword>
<evidence type="ECO:0000313" key="8">
    <source>
        <dbReference type="Proteomes" id="UP000063781"/>
    </source>
</evidence>
<dbReference type="InterPro" id="IPR050490">
    <property type="entry name" value="Bact_solute-bd_prot1"/>
</dbReference>
<evidence type="ECO:0000256" key="6">
    <source>
        <dbReference type="SAM" id="SignalP"/>
    </source>
</evidence>
<protein>
    <submittedName>
        <fullName evidence="7">Sugar ABC transporter substrate-binding protein</fullName>
    </submittedName>
</protein>
<dbReference type="SUPFAM" id="SSF53850">
    <property type="entry name" value="Periplasmic binding protein-like II"/>
    <property type="match status" value="1"/>
</dbReference>
<dbReference type="Proteomes" id="UP000063781">
    <property type="component" value="Chromosome"/>
</dbReference>
<dbReference type="KEGG" id="erl:AOC36_10835"/>
<keyword evidence="5" id="KW-0574">Periplasm</keyword>
<feature type="signal peptide" evidence="6">
    <location>
        <begin position="1"/>
        <end position="21"/>
    </location>
</feature>
<dbReference type="GO" id="GO:0030313">
    <property type="term" value="C:cell envelope"/>
    <property type="evidence" value="ECO:0007669"/>
    <property type="project" value="UniProtKB-SubCell"/>
</dbReference>
<proteinExistence type="inferred from homology"/>
<reference evidence="7 8" key="1">
    <citation type="submission" date="2015-10" db="EMBL/GenBank/DDBJ databases">
        <title>Erysipelothrix larvae sp. LV19 isolated from the larval gut of the rhinoceros beetle, Trypoxylus dichotomus.</title>
        <authorList>
            <person name="Lim S."/>
            <person name="Kim B.-C."/>
        </authorList>
    </citation>
    <scope>NUCLEOTIDE SEQUENCE [LARGE SCALE GENOMIC DNA]</scope>
    <source>
        <strain evidence="7 8">LV19</strain>
    </source>
</reference>
<evidence type="ECO:0000313" key="7">
    <source>
        <dbReference type="EMBL" id="AMC94449.1"/>
    </source>
</evidence>
<dbReference type="Gene3D" id="3.40.190.10">
    <property type="entry name" value="Periplasmic binding protein-like II"/>
    <property type="match status" value="1"/>
</dbReference>
<accession>A0A0X8H1L9</accession>
<sequence length="419" mass="45363">MFKKLLASVLALMLIVGCSNGTGSKDDESIVTEITEPVEVIYWHAMNGAQEEALTKLTNDFNAANENITIVLQNQSSYADLSQKLTATMASPANLPTITQGYTNWFYDAAQDGLLQDLTPYITNSVIGIEDVSDIIQGFMDGAKINDVQYGLPFNKSSEALFYNSDIFEEYGIEAPTTFDDFLAAAKTVAEKSNGAVVGGGFDSLNNYYVTQMINRGHKLDDTLDVTSADSVEVINMYLDGIKGGYLRIAGSDKYLSGPFGNELIAMNIGSTAGETYVKSGAEGKFTPGAVAVPVEKGIQQGTDNFMFANATPEQKTAAFLYMDFLTSAESTLYWAENTGYLPVRTSVIESDAYTSLDSMIAPIAKEITSNMFTIPANANAVYNEISVMMEDILSQPNIDLESTLASYQSTIESLWAGE</sequence>
<comment type="subcellular location">
    <subcellularLocation>
        <location evidence="1">Cell envelope</location>
    </subcellularLocation>
</comment>
<keyword evidence="3" id="KW-0813">Transport</keyword>
<evidence type="ECO:0000256" key="5">
    <source>
        <dbReference type="ARBA" id="ARBA00022764"/>
    </source>
</evidence>
<dbReference type="PROSITE" id="PS51257">
    <property type="entry name" value="PROKAR_LIPOPROTEIN"/>
    <property type="match status" value="1"/>
</dbReference>
<evidence type="ECO:0000256" key="2">
    <source>
        <dbReference type="ARBA" id="ARBA00008520"/>
    </source>
</evidence>
<dbReference type="InterPro" id="IPR006059">
    <property type="entry name" value="SBP"/>
</dbReference>
<dbReference type="STRING" id="1514105.AOC36_10835"/>
<dbReference type="OrthoDB" id="9795467at2"/>
<keyword evidence="4 6" id="KW-0732">Signal</keyword>
<evidence type="ECO:0000256" key="4">
    <source>
        <dbReference type="ARBA" id="ARBA00022729"/>
    </source>
</evidence>
<dbReference type="EMBL" id="CP013213">
    <property type="protein sequence ID" value="AMC94449.1"/>
    <property type="molecule type" value="Genomic_DNA"/>
</dbReference>
<name>A0A0X8H1L9_9FIRM</name>
<dbReference type="PROSITE" id="PS01037">
    <property type="entry name" value="SBP_BACTERIAL_1"/>
    <property type="match status" value="1"/>
</dbReference>
<dbReference type="PANTHER" id="PTHR43649:SF31">
    <property type="entry name" value="SN-GLYCEROL-3-PHOSPHATE-BINDING PERIPLASMIC PROTEIN UGPB"/>
    <property type="match status" value="1"/>
</dbReference>
<dbReference type="GO" id="GO:0055085">
    <property type="term" value="P:transmembrane transport"/>
    <property type="evidence" value="ECO:0007669"/>
    <property type="project" value="InterPro"/>
</dbReference>
<dbReference type="PANTHER" id="PTHR43649">
    <property type="entry name" value="ARABINOSE-BINDING PROTEIN-RELATED"/>
    <property type="match status" value="1"/>
</dbReference>
<comment type="similarity">
    <text evidence="2">Belongs to the bacterial solute-binding protein 1 family.</text>
</comment>
<organism evidence="7 8">
    <name type="scientific">Erysipelothrix larvae</name>
    <dbReference type="NCBI Taxonomy" id="1514105"/>
    <lineage>
        <taxon>Bacteria</taxon>
        <taxon>Bacillati</taxon>
        <taxon>Bacillota</taxon>
        <taxon>Erysipelotrichia</taxon>
        <taxon>Erysipelotrichales</taxon>
        <taxon>Erysipelotrichaceae</taxon>
        <taxon>Erysipelothrix</taxon>
    </lineage>
</organism>
<dbReference type="Pfam" id="PF13416">
    <property type="entry name" value="SBP_bac_8"/>
    <property type="match status" value="1"/>
</dbReference>
<feature type="chain" id="PRO_5039603145" evidence="6">
    <location>
        <begin position="22"/>
        <end position="419"/>
    </location>
</feature>
<evidence type="ECO:0000256" key="1">
    <source>
        <dbReference type="ARBA" id="ARBA00004196"/>
    </source>
</evidence>